<dbReference type="EMBL" id="ML121587">
    <property type="protein sequence ID" value="RPB19580.1"/>
    <property type="molecule type" value="Genomic_DNA"/>
</dbReference>
<feature type="compositionally biased region" description="Basic and acidic residues" evidence="1">
    <location>
        <begin position="10"/>
        <end position="25"/>
    </location>
</feature>
<feature type="compositionally biased region" description="Low complexity" evidence="1">
    <location>
        <begin position="293"/>
        <end position="308"/>
    </location>
</feature>
<gene>
    <name evidence="2" type="ORF">L211DRAFT_621952</name>
</gene>
<dbReference type="AlphaFoldDB" id="A0A3N4L9K9"/>
<feature type="region of interest" description="Disordered" evidence="1">
    <location>
        <begin position="292"/>
        <end position="313"/>
    </location>
</feature>
<keyword evidence="3" id="KW-1185">Reference proteome</keyword>
<name>A0A3N4L9K9_9PEZI</name>
<feature type="region of interest" description="Disordered" evidence="1">
    <location>
        <begin position="91"/>
        <end position="114"/>
    </location>
</feature>
<feature type="compositionally biased region" description="Polar residues" evidence="1">
    <location>
        <begin position="30"/>
        <end position="39"/>
    </location>
</feature>
<evidence type="ECO:0000313" key="3">
    <source>
        <dbReference type="Proteomes" id="UP000267821"/>
    </source>
</evidence>
<evidence type="ECO:0000313" key="2">
    <source>
        <dbReference type="EMBL" id="RPB19580.1"/>
    </source>
</evidence>
<proteinExistence type="predicted"/>
<feature type="region of interest" description="Disordered" evidence="1">
    <location>
        <begin position="1"/>
        <end position="74"/>
    </location>
</feature>
<dbReference type="STRING" id="1051890.A0A3N4L9K9"/>
<organism evidence="2 3">
    <name type="scientific">Terfezia boudieri ATCC MYA-4762</name>
    <dbReference type="NCBI Taxonomy" id="1051890"/>
    <lineage>
        <taxon>Eukaryota</taxon>
        <taxon>Fungi</taxon>
        <taxon>Dikarya</taxon>
        <taxon>Ascomycota</taxon>
        <taxon>Pezizomycotina</taxon>
        <taxon>Pezizomycetes</taxon>
        <taxon>Pezizales</taxon>
        <taxon>Pezizaceae</taxon>
        <taxon>Terfezia</taxon>
    </lineage>
</organism>
<sequence length="401" mass="45062">MSFIGYLDKMGLEGQEKRRDSEIPRRRGIQLNSGSQRSADSPPHSSPPSIISNADPDSIVSTMDTNDDMDAGEDLFSNSQMDVLEDDRNVEINEGGGYDEDEEDDGDPSTNPEYPCKFGPDDTFDEERLMKEEHWSRGQLDLWYKIRARGSYPLFPPHWMLDFSNLPDELFVGPGEEPIIGARNRKREVRGILAFDALMQLGGRVRDKWESGMFSEKWLGKELGKYVDWAMKDGEIPSTYTGVFAISGAPIFETCEWRMSKRMSELAERHRTALETSRQFYASRRGSLLPSYLTDPSNPSSNPSTLLPSPLPPHGEAPPANLYGFAIVGCVVALVTLNTAKLEAPTRTLLVVDYLDHRMDVWNAIAIALVVVQARDEQRARVDWARKIAAEVEPWGGEEDL</sequence>
<reference evidence="2 3" key="1">
    <citation type="journal article" date="2018" name="Nat. Ecol. Evol.">
        <title>Pezizomycetes genomes reveal the molecular basis of ectomycorrhizal truffle lifestyle.</title>
        <authorList>
            <person name="Murat C."/>
            <person name="Payen T."/>
            <person name="Noel B."/>
            <person name="Kuo A."/>
            <person name="Morin E."/>
            <person name="Chen J."/>
            <person name="Kohler A."/>
            <person name="Krizsan K."/>
            <person name="Balestrini R."/>
            <person name="Da Silva C."/>
            <person name="Montanini B."/>
            <person name="Hainaut M."/>
            <person name="Levati E."/>
            <person name="Barry K.W."/>
            <person name="Belfiori B."/>
            <person name="Cichocki N."/>
            <person name="Clum A."/>
            <person name="Dockter R.B."/>
            <person name="Fauchery L."/>
            <person name="Guy J."/>
            <person name="Iotti M."/>
            <person name="Le Tacon F."/>
            <person name="Lindquist E.A."/>
            <person name="Lipzen A."/>
            <person name="Malagnac F."/>
            <person name="Mello A."/>
            <person name="Molinier V."/>
            <person name="Miyauchi S."/>
            <person name="Poulain J."/>
            <person name="Riccioni C."/>
            <person name="Rubini A."/>
            <person name="Sitrit Y."/>
            <person name="Splivallo R."/>
            <person name="Traeger S."/>
            <person name="Wang M."/>
            <person name="Zifcakova L."/>
            <person name="Wipf D."/>
            <person name="Zambonelli A."/>
            <person name="Paolocci F."/>
            <person name="Nowrousian M."/>
            <person name="Ottonello S."/>
            <person name="Baldrian P."/>
            <person name="Spatafora J.W."/>
            <person name="Henrissat B."/>
            <person name="Nagy L.G."/>
            <person name="Aury J.M."/>
            <person name="Wincker P."/>
            <person name="Grigoriev I.V."/>
            <person name="Bonfante P."/>
            <person name="Martin F.M."/>
        </authorList>
    </citation>
    <scope>NUCLEOTIDE SEQUENCE [LARGE SCALE GENOMIC DNA]</scope>
    <source>
        <strain evidence="2 3">ATCC MYA-4762</strain>
    </source>
</reference>
<evidence type="ECO:0000256" key="1">
    <source>
        <dbReference type="SAM" id="MobiDB-lite"/>
    </source>
</evidence>
<dbReference type="InParanoid" id="A0A3N4L9K9"/>
<feature type="compositionally biased region" description="Acidic residues" evidence="1">
    <location>
        <begin position="97"/>
        <end position="107"/>
    </location>
</feature>
<dbReference type="Proteomes" id="UP000267821">
    <property type="component" value="Unassembled WGS sequence"/>
</dbReference>
<accession>A0A3N4L9K9</accession>
<feature type="compositionally biased region" description="Low complexity" evidence="1">
    <location>
        <begin position="41"/>
        <end position="52"/>
    </location>
</feature>
<protein>
    <submittedName>
        <fullName evidence="2">Uncharacterized protein</fullName>
    </submittedName>
</protein>
<dbReference type="OrthoDB" id="5286775at2759"/>